<dbReference type="Proteomes" id="UP001549036">
    <property type="component" value="Unassembled WGS sequence"/>
</dbReference>
<sequence>MPAGGEYRASEAGIKAFEDGAAPHLPAGILSPYSNGERGALTCGFANRRRCRKGANVAASLLLPVTIRGEGAGRRMRGSAEPGDWLLPSNTLSRFAEG</sequence>
<proteinExistence type="predicted"/>
<gene>
    <name evidence="1" type="ORF">ABID26_003519</name>
</gene>
<name>A0ABV2HU49_9HYPH</name>
<keyword evidence="2" id="KW-1185">Reference proteome</keyword>
<accession>A0ABV2HU49</accession>
<reference evidence="1 2" key="1">
    <citation type="submission" date="2024-06" db="EMBL/GenBank/DDBJ databases">
        <title>Genomic Encyclopedia of Type Strains, Phase IV (KMG-IV): sequencing the most valuable type-strain genomes for metagenomic binning, comparative biology and taxonomic classification.</title>
        <authorList>
            <person name="Goeker M."/>
        </authorList>
    </citation>
    <scope>NUCLEOTIDE SEQUENCE [LARGE SCALE GENOMIC DNA]</scope>
    <source>
        <strain evidence="1 2">DSM 29846</strain>
    </source>
</reference>
<protein>
    <submittedName>
        <fullName evidence="1">Uncharacterized protein</fullName>
    </submittedName>
</protein>
<evidence type="ECO:0000313" key="2">
    <source>
        <dbReference type="Proteomes" id="UP001549036"/>
    </source>
</evidence>
<dbReference type="EMBL" id="JBEPLM010000006">
    <property type="protein sequence ID" value="MET3594113.1"/>
    <property type="molecule type" value="Genomic_DNA"/>
</dbReference>
<evidence type="ECO:0000313" key="1">
    <source>
        <dbReference type="EMBL" id="MET3594113.1"/>
    </source>
</evidence>
<organism evidence="1 2">
    <name type="scientific">Mesorhizobium shonense</name>
    <dbReference type="NCBI Taxonomy" id="1209948"/>
    <lineage>
        <taxon>Bacteria</taxon>
        <taxon>Pseudomonadati</taxon>
        <taxon>Pseudomonadota</taxon>
        <taxon>Alphaproteobacteria</taxon>
        <taxon>Hyphomicrobiales</taxon>
        <taxon>Phyllobacteriaceae</taxon>
        <taxon>Mesorhizobium</taxon>
    </lineage>
</organism>
<comment type="caution">
    <text evidence="1">The sequence shown here is derived from an EMBL/GenBank/DDBJ whole genome shotgun (WGS) entry which is preliminary data.</text>
</comment>